<dbReference type="InterPro" id="IPR002125">
    <property type="entry name" value="CMP_dCMP_dom"/>
</dbReference>
<dbReference type="InterPro" id="IPR016193">
    <property type="entry name" value="Cytidine_deaminase-like"/>
</dbReference>
<reference evidence="2" key="1">
    <citation type="journal article" date="2021" name="PeerJ">
        <title>Extensive microbial diversity within the chicken gut microbiome revealed by metagenomics and culture.</title>
        <authorList>
            <person name="Gilroy R."/>
            <person name="Ravi A."/>
            <person name="Getino M."/>
            <person name="Pursley I."/>
            <person name="Horton D.L."/>
            <person name="Alikhan N.F."/>
            <person name="Baker D."/>
            <person name="Gharbi K."/>
            <person name="Hall N."/>
            <person name="Watson M."/>
            <person name="Adriaenssens E.M."/>
            <person name="Foster-Nyarko E."/>
            <person name="Jarju S."/>
            <person name="Secka A."/>
            <person name="Antonio M."/>
            <person name="Oren A."/>
            <person name="Chaudhuri R.R."/>
            <person name="La Ragione R."/>
            <person name="Hildebrand F."/>
            <person name="Pallen M.J."/>
        </authorList>
    </citation>
    <scope>NUCLEOTIDE SEQUENCE</scope>
    <source>
        <strain evidence="2">ChiHjej13B12-752</strain>
    </source>
</reference>
<accession>A0A9D1QG85</accession>
<dbReference type="CDD" id="cd01285">
    <property type="entry name" value="nucleoside_deaminase"/>
    <property type="match status" value="1"/>
</dbReference>
<evidence type="ECO:0000313" key="3">
    <source>
        <dbReference type="Proteomes" id="UP000823989"/>
    </source>
</evidence>
<comment type="caution">
    <text evidence="2">The sequence shown here is derived from an EMBL/GenBank/DDBJ whole genome shotgun (WGS) entry which is preliminary data.</text>
</comment>
<dbReference type="GO" id="GO:0003824">
    <property type="term" value="F:catalytic activity"/>
    <property type="evidence" value="ECO:0007669"/>
    <property type="project" value="InterPro"/>
</dbReference>
<name>A0A9D1QG85_9STAP</name>
<dbReference type="Pfam" id="PF00383">
    <property type="entry name" value="dCMP_cyt_deam_1"/>
    <property type="match status" value="1"/>
</dbReference>
<dbReference type="PANTHER" id="PTHR11079">
    <property type="entry name" value="CYTOSINE DEAMINASE FAMILY MEMBER"/>
    <property type="match status" value="1"/>
</dbReference>
<evidence type="ECO:0000259" key="1">
    <source>
        <dbReference type="PROSITE" id="PS51747"/>
    </source>
</evidence>
<dbReference type="PROSITE" id="PS51747">
    <property type="entry name" value="CYT_DCMP_DEAMINASES_2"/>
    <property type="match status" value="1"/>
</dbReference>
<proteinExistence type="predicted"/>
<dbReference type="EMBL" id="DXHR01000002">
    <property type="protein sequence ID" value="HIW11640.1"/>
    <property type="molecule type" value="Genomic_DNA"/>
</dbReference>
<dbReference type="Proteomes" id="UP000823989">
    <property type="component" value="Unassembled WGS sequence"/>
</dbReference>
<organism evidence="2 3">
    <name type="scientific">Candidatus Salinicoccus stercoripullorum</name>
    <dbReference type="NCBI Taxonomy" id="2838756"/>
    <lineage>
        <taxon>Bacteria</taxon>
        <taxon>Bacillati</taxon>
        <taxon>Bacillota</taxon>
        <taxon>Bacilli</taxon>
        <taxon>Bacillales</taxon>
        <taxon>Staphylococcaceae</taxon>
        <taxon>Salinicoccus</taxon>
    </lineage>
</organism>
<evidence type="ECO:0000313" key="2">
    <source>
        <dbReference type="EMBL" id="HIW11640.1"/>
    </source>
</evidence>
<dbReference type="AlphaFoldDB" id="A0A9D1QG85"/>
<dbReference type="Gene3D" id="3.40.140.10">
    <property type="entry name" value="Cytidine Deaminase, domain 2"/>
    <property type="match status" value="1"/>
</dbReference>
<gene>
    <name evidence="2" type="ORF">H9891_00540</name>
</gene>
<reference evidence="2" key="2">
    <citation type="submission" date="2021-04" db="EMBL/GenBank/DDBJ databases">
        <authorList>
            <person name="Gilroy R."/>
        </authorList>
    </citation>
    <scope>NUCLEOTIDE SEQUENCE</scope>
    <source>
        <strain evidence="2">ChiHjej13B12-752</strain>
    </source>
</reference>
<dbReference type="PANTHER" id="PTHR11079:SF179">
    <property type="entry name" value="TRNA(ADENINE(34)) DEAMINASE, CHLOROPLASTIC"/>
    <property type="match status" value="1"/>
</dbReference>
<sequence length="160" mass="17751">MINETDRVYLKRCVELAEEALEKGNAPFGSLLLSSDGEVLFEDHNRNAGGDDTRHPEFEIARWAASNLSEEERHTATVYTSGEHCSMCASAHGLASLGRIVYASSSEQLRNWHEELGVEAGNLRGLSIPEVIRDVEVDGPDEGLSEAVRKLQYTYQKSQK</sequence>
<dbReference type="SUPFAM" id="SSF53927">
    <property type="entry name" value="Cytidine deaminase-like"/>
    <property type="match status" value="1"/>
</dbReference>
<protein>
    <submittedName>
        <fullName evidence="2">Nucleoside deaminase</fullName>
    </submittedName>
</protein>
<feature type="domain" description="CMP/dCMP-type deaminase" evidence="1">
    <location>
        <begin position="4"/>
        <end position="123"/>
    </location>
</feature>